<reference evidence="8 9" key="1">
    <citation type="submission" date="2018-10" db="EMBL/GenBank/DDBJ databases">
        <title>Cohnella sp. M2MS4P-1, whole genome shotgun sequence.</title>
        <authorList>
            <person name="Tuo L."/>
        </authorList>
    </citation>
    <scope>NUCLEOTIDE SEQUENCE [LARGE SCALE GENOMIC DNA]</scope>
    <source>
        <strain evidence="8 9">M2MS4P-1</strain>
    </source>
</reference>
<evidence type="ECO:0000313" key="9">
    <source>
        <dbReference type="Proteomes" id="UP000282076"/>
    </source>
</evidence>
<dbReference type="InterPro" id="IPR020846">
    <property type="entry name" value="MFS_dom"/>
</dbReference>
<feature type="transmembrane region" description="Helical" evidence="6">
    <location>
        <begin position="355"/>
        <end position="376"/>
    </location>
</feature>
<feature type="transmembrane region" description="Helical" evidence="6">
    <location>
        <begin position="21"/>
        <end position="40"/>
    </location>
</feature>
<name>A0A494Y860_9BACL</name>
<feature type="transmembrane region" description="Helical" evidence="6">
    <location>
        <begin position="397"/>
        <end position="417"/>
    </location>
</feature>
<feature type="domain" description="Major facilitator superfamily (MFS) profile" evidence="7">
    <location>
        <begin position="23"/>
        <end position="452"/>
    </location>
</feature>
<dbReference type="Proteomes" id="UP000282076">
    <property type="component" value="Unassembled WGS sequence"/>
</dbReference>
<dbReference type="CDD" id="cd17321">
    <property type="entry name" value="MFS_MMR_MDR_like"/>
    <property type="match status" value="1"/>
</dbReference>
<comment type="subcellular location">
    <subcellularLocation>
        <location evidence="1">Cell membrane</location>
        <topology evidence="1">Multi-pass membrane protein</topology>
    </subcellularLocation>
</comment>
<evidence type="ECO:0000256" key="5">
    <source>
        <dbReference type="ARBA" id="ARBA00023136"/>
    </source>
</evidence>
<dbReference type="PANTHER" id="PTHR42718:SF9">
    <property type="entry name" value="MAJOR FACILITATOR SUPERFAMILY MULTIDRUG TRANSPORTER MFSC"/>
    <property type="match status" value="1"/>
</dbReference>
<dbReference type="RefSeq" id="WP_120974395.1">
    <property type="nucleotide sequence ID" value="NZ_RBZM01000002.1"/>
</dbReference>
<dbReference type="PROSITE" id="PS50850">
    <property type="entry name" value="MFS"/>
    <property type="match status" value="1"/>
</dbReference>
<keyword evidence="9" id="KW-1185">Reference proteome</keyword>
<dbReference type="SUPFAM" id="SSF103473">
    <property type="entry name" value="MFS general substrate transporter"/>
    <property type="match status" value="1"/>
</dbReference>
<keyword evidence="5 6" id="KW-0472">Membrane</keyword>
<feature type="transmembrane region" description="Helical" evidence="6">
    <location>
        <begin position="301"/>
        <end position="319"/>
    </location>
</feature>
<dbReference type="GO" id="GO:0005886">
    <property type="term" value="C:plasma membrane"/>
    <property type="evidence" value="ECO:0007669"/>
    <property type="project" value="UniProtKB-SubCell"/>
</dbReference>
<evidence type="ECO:0000259" key="7">
    <source>
        <dbReference type="PROSITE" id="PS50850"/>
    </source>
</evidence>
<keyword evidence="4 6" id="KW-1133">Transmembrane helix</keyword>
<feature type="transmembrane region" description="Helical" evidence="6">
    <location>
        <begin position="112"/>
        <end position="135"/>
    </location>
</feature>
<keyword evidence="2" id="KW-0813">Transport</keyword>
<dbReference type="PRINTS" id="PR01036">
    <property type="entry name" value="TCRTETB"/>
</dbReference>
<evidence type="ECO:0000256" key="1">
    <source>
        <dbReference type="ARBA" id="ARBA00004651"/>
    </source>
</evidence>
<protein>
    <submittedName>
        <fullName evidence="8">MFS transporter</fullName>
    </submittedName>
</protein>
<gene>
    <name evidence="8" type="ORF">D7Z26_02200</name>
</gene>
<dbReference type="PANTHER" id="PTHR42718">
    <property type="entry name" value="MAJOR FACILITATOR SUPERFAMILY MULTIDRUG TRANSPORTER MFSC"/>
    <property type="match status" value="1"/>
</dbReference>
<keyword evidence="3 6" id="KW-0812">Transmembrane</keyword>
<dbReference type="AlphaFoldDB" id="A0A494Y860"/>
<evidence type="ECO:0000256" key="6">
    <source>
        <dbReference type="SAM" id="Phobius"/>
    </source>
</evidence>
<feature type="transmembrane region" description="Helical" evidence="6">
    <location>
        <begin position="208"/>
        <end position="224"/>
    </location>
</feature>
<feature type="transmembrane region" description="Helical" evidence="6">
    <location>
        <begin position="178"/>
        <end position="196"/>
    </location>
</feature>
<feature type="transmembrane region" description="Helical" evidence="6">
    <location>
        <begin position="331"/>
        <end position="349"/>
    </location>
</feature>
<feature type="transmembrane region" description="Helical" evidence="6">
    <location>
        <begin position="147"/>
        <end position="166"/>
    </location>
</feature>
<feature type="transmembrane region" description="Helical" evidence="6">
    <location>
        <begin position="230"/>
        <end position="247"/>
    </location>
</feature>
<feature type="transmembrane region" description="Helical" evidence="6">
    <location>
        <begin position="268"/>
        <end position="289"/>
    </location>
</feature>
<evidence type="ECO:0000313" key="8">
    <source>
        <dbReference type="EMBL" id="RKP56823.1"/>
    </source>
</evidence>
<dbReference type="InterPro" id="IPR036259">
    <property type="entry name" value="MFS_trans_sf"/>
</dbReference>
<dbReference type="Gene3D" id="1.20.1720.10">
    <property type="entry name" value="Multidrug resistance protein D"/>
    <property type="match status" value="1"/>
</dbReference>
<feature type="transmembrane region" description="Helical" evidence="6">
    <location>
        <begin position="89"/>
        <end position="106"/>
    </location>
</feature>
<dbReference type="OrthoDB" id="2403626at2"/>
<dbReference type="InterPro" id="IPR011701">
    <property type="entry name" value="MFS"/>
</dbReference>
<evidence type="ECO:0000256" key="3">
    <source>
        <dbReference type="ARBA" id="ARBA00022692"/>
    </source>
</evidence>
<sequence length="462" mass="49478">MSKPIVSESSDGVDSSAMREGLVTGLLGLTVVLVIMNTMMFNLALPDVSRDYGLSPTSTSWIVTGYSIVFAISSITFSRLSDFIPIRRLLLIGIFSLSFAAIAGYFSDSYLMLLVARIVQASGAGSIPALSLVLISRYIPVQRRGKAMATVMSAVSLGLGLGPVAGGAIVEYLGWHDLFLVTVITLLLVPFFVIFIPKEKPSRGSFDALGALFIGVGTTGLLLFLTNHSWIALAVGLLSIGLFILRIRTAREPFVLPALFRNRSYLSLGAVGIVAYLCSFATLFLMPQILVGQYGLTSIEAGLVIFPGSLLSMLISRQVGKIIDVSGNGRIIRYAPLLVLAAVALFALLEKSGYVAILFIYMLLSVGFTFLTSSISNEMSRILKPAQIGSGLGLFQLLQFFSGAFGVAMSASALGWQKQLSLSQAYSNIYWGLAFLSILAIASAYSYLKSRSIVVSQQAQAM</sequence>
<dbReference type="Gene3D" id="1.20.1250.20">
    <property type="entry name" value="MFS general substrate transporter like domains"/>
    <property type="match status" value="1"/>
</dbReference>
<evidence type="ECO:0000256" key="2">
    <source>
        <dbReference type="ARBA" id="ARBA00022448"/>
    </source>
</evidence>
<dbReference type="EMBL" id="RBZM01000002">
    <property type="protein sequence ID" value="RKP56823.1"/>
    <property type="molecule type" value="Genomic_DNA"/>
</dbReference>
<evidence type="ECO:0000256" key="4">
    <source>
        <dbReference type="ARBA" id="ARBA00022989"/>
    </source>
</evidence>
<dbReference type="Pfam" id="PF07690">
    <property type="entry name" value="MFS_1"/>
    <property type="match status" value="1"/>
</dbReference>
<comment type="caution">
    <text evidence="8">The sequence shown here is derived from an EMBL/GenBank/DDBJ whole genome shotgun (WGS) entry which is preliminary data.</text>
</comment>
<accession>A0A494Y860</accession>
<feature type="transmembrane region" description="Helical" evidence="6">
    <location>
        <begin position="60"/>
        <end position="77"/>
    </location>
</feature>
<feature type="transmembrane region" description="Helical" evidence="6">
    <location>
        <begin position="429"/>
        <end position="448"/>
    </location>
</feature>
<dbReference type="GO" id="GO:0022857">
    <property type="term" value="F:transmembrane transporter activity"/>
    <property type="evidence" value="ECO:0007669"/>
    <property type="project" value="InterPro"/>
</dbReference>
<organism evidence="8 9">
    <name type="scientific">Cohnella endophytica</name>
    <dbReference type="NCBI Taxonomy" id="2419778"/>
    <lineage>
        <taxon>Bacteria</taxon>
        <taxon>Bacillati</taxon>
        <taxon>Bacillota</taxon>
        <taxon>Bacilli</taxon>
        <taxon>Bacillales</taxon>
        <taxon>Paenibacillaceae</taxon>
        <taxon>Cohnella</taxon>
    </lineage>
</organism>
<proteinExistence type="predicted"/>